<name>A0ABX1XEY8_9BACL</name>
<organism evidence="2 3">
    <name type="scientific">Paenibacillus plantarum</name>
    <dbReference type="NCBI Taxonomy" id="2654975"/>
    <lineage>
        <taxon>Bacteria</taxon>
        <taxon>Bacillati</taxon>
        <taxon>Bacillota</taxon>
        <taxon>Bacilli</taxon>
        <taxon>Bacillales</taxon>
        <taxon>Paenibacillaceae</taxon>
        <taxon>Paenibacillus</taxon>
    </lineage>
</organism>
<protein>
    <submittedName>
        <fullName evidence="2">DUF2569 family protein</fullName>
    </submittedName>
</protein>
<accession>A0ABX1XEY8</accession>
<keyword evidence="3" id="KW-1185">Reference proteome</keyword>
<feature type="transmembrane region" description="Helical" evidence="1">
    <location>
        <begin position="36"/>
        <end position="56"/>
    </location>
</feature>
<evidence type="ECO:0000313" key="3">
    <source>
        <dbReference type="Proteomes" id="UP000653578"/>
    </source>
</evidence>
<keyword evidence="1" id="KW-0472">Membrane</keyword>
<evidence type="ECO:0000313" key="2">
    <source>
        <dbReference type="EMBL" id="NOU66503.1"/>
    </source>
</evidence>
<reference evidence="2 3" key="1">
    <citation type="submission" date="2019-10" db="EMBL/GenBank/DDBJ databases">
        <title>Description of Paenibacillus humi sp. nov.</title>
        <authorList>
            <person name="Carlier A."/>
            <person name="Qi S."/>
        </authorList>
    </citation>
    <scope>NUCLEOTIDE SEQUENCE [LARGE SCALE GENOMIC DNA]</scope>
    <source>
        <strain evidence="2 3">LMG 31461</strain>
    </source>
</reference>
<gene>
    <name evidence="2" type="ORF">GC096_20895</name>
</gene>
<dbReference type="RefSeq" id="WP_171632916.1">
    <property type="nucleotide sequence ID" value="NZ_WHNY01000063.1"/>
</dbReference>
<comment type="caution">
    <text evidence="2">The sequence shown here is derived from an EMBL/GenBank/DDBJ whole genome shotgun (WGS) entry which is preliminary data.</text>
</comment>
<dbReference type="EMBL" id="WHNY01000063">
    <property type="protein sequence ID" value="NOU66503.1"/>
    <property type="molecule type" value="Genomic_DNA"/>
</dbReference>
<keyword evidence="1" id="KW-1133">Transmembrane helix</keyword>
<keyword evidence="1" id="KW-0812">Transmembrane</keyword>
<evidence type="ECO:0000256" key="1">
    <source>
        <dbReference type="SAM" id="Phobius"/>
    </source>
</evidence>
<feature type="transmembrane region" description="Helical" evidence="1">
    <location>
        <begin position="76"/>
        <end position="101"/>
    </location>
</feature>
<proteinExistence type="predicted"/>
<sequence>MVNPDNELALKTENLITSGNEPPQVEHAHLRGFGGWLYVVSIGLLLTLGNALIYIINTLLPIYTDGLITELYKDDWKYGLIIIYETVTYSLYVVFPIVLGFSDGKK</sequence>
<dbReference type="Proteomes" id="UP000653578">
    <property type="component" value="Unassembled WGS sequence"/>
</dbReference>